<evidence type="ECO:0000259" key="5">
    <source>
        <dbReference type="PROSITE" id="PS50048"/>
    </source>
</evidence>
<keyword evidence="2" id="KW-0238">DNA-binding</keyword>
<dbReference type="SUPFAM" id="SSF57701">
    <property type="entry name" value="Zn2/Cys6 DNA-binding domain"/>
    <property type="match status" value="1"/>
</dbReference>
<dbReference type="GO" id="GO:0001228">
    <property type="term" value="F:DNA-binding transcription activator activity, RNA polymerase II-specific"/>
    <property type="evidence" value="ECO:0007669"/>
    <property type="project" value="TreeGrafter"/>
</dbReference>
<gene>
    <name evidence="6" type="ORF">N7469_002699</name>
</gene>
<organism evidence="6 7">
    <name type="scientific">Penicillium citrinum</name>
    <dbReference type="NCBI Taxonomy" id="5077"/>
    <lineage>
        <taxon>Eukaryota</taxon>
        <taxon>Fungi</taxon>
        <taxon>Dikarya</taxon>
        <taxon>Ascomycota</taxon>
        <taxon>Pezizomycotina</taxon>
        <taxon>Eurotiomycetes</taxon>
        <taxon>Eurotiomycetidae</taxon>
        <taxon>Eurotiales</taxon>
        <taxon>Aspergillaceae</taxon>
        <taxon>Penicillium</taxon>
    </lineage>
</organism>
<evidence type="ECO:0000313" key="7">
    <source>
        <dbReference type="Proteomes" id="UP001147733"/>
    </source>
</evidence>
<dbReference type="PROSITE" id="PS50048">
    <property type="entry name" value="ZN2_CY6_FUNGAL_2"/>
    <property type="match status" value="1"/>
</dbReference>
<evidence type="ECO:0000313" key="6">
    <source>
        <dbReference type="EMBL" id="KAJ5241108.1"/>
    </source>
</evidence>
<name>A0A9W9PD56_PENCI</name>
<dbReference type="Gene3D" id="4.10.240.10">
    <property type="entry name" value="Zn(2)-C6 fungal-type DNA-binding domain"/>
    <property type="match status" value="1"/>
</dbReference>
<evidence type="ECO:0000256" key="1">
    <source>
        <dbReference type="ARBA" id="ARBA00023015"/>
    </source>
</evidence>
<keyword evidence="7" id="KW-1185">Reference proteome</keyword>
<reference evidence="6" key="2">
    <citation type="journal article" date="2023" name="IMA Fungus">
        <title>Comparative genomic study of the Penicillium genus elucidates a diverse pangenome and 15 lateral gene transfer events.</title>
        <authorList>
            <person name="Petersen C."/>
            <person name="Sorensen T."/>
            <person name="Nielsen M.R."/>
            <person name="Sondergaard T.E."/>
            <person name="Sorensen J.L."/>
            <person name="Fitzpatrick D.A."/>
            <person name="Frisvad J.C."/>
            <person name="Nielsen K.L."/>
        </authorList>
    </citation>
    <scope>NUCLEOTIDE SEQUENCE</scope>
    <source>
        <strain evidence="6">IBT 23319</strain>
    </source>
</reference>
<dbReference type="Pfam" id="PF00172">
    <property type="entry name" value="Zn_clus"/>
    <property type="match status" value="1"/>
</dbReference>
<dbReference type="PROSITE" id="PS00463">
    <property type="entry name" value="ZN2_CY6_FUNGAL_1"/>
    <property type="match status" value="1"/>
</dbReference>
<keyword evidence="3" id="KW-0804">Transcription</keyword>
<evidence type="ECO:0000256" key="2">
    <source>
        <dbReference type="ARBA" id="ARBA00023125"/>
    </source>
</evidence>
<dbReference type="InterPro" id="IPR021858">
    <property type="entry name" value="Fun_TF"/>
</dbReference>
<dbReference type="PANTHER" id="PTHR47784:SF5">
    <property type="entry name" value="STEROL UPTAKE CONTROL PROTEIN 2"/>
    <property type="match status" value="1"/>
</dbReference>
<dbReference type="AlphaFoldDB" id="A0A9W9PD56"/>
<dbReference type="PRINTS" id="PR00755">
    <property type="entry name" value="AFLATOXINBRP"/>
</dbReference>
<dbReference type="Pfam" id="PF11951">
    <property type="entry name" value="Fungal_trans_2"/>
    <property type="match status" value="1"/>
</dbReference>
<dbReference type="InterPro" id="IPR001138">
    <property type="entry name" value="Zn2Cys6_DnaBD"/>
</dbReference>
<protein>
    <recommendedName>
        <fullName evidence="5">Zn(2)-C6 fungal-type domain-containing protein</fullName>
    </recommendedName>
</protein>
<keyword evidence="4" id="KW-0539">Nucleus</keyword>
<dbReference type="OrthoDB" id="416217at2759"/>
<dbReference type="InterPro" id="IPR036864">
    <property type="entry name" value="Zn2-C6_fun-type_DNA-bd_sf"/>
</dbReference>
<dbReference type="InterPro" id="IPR053157">
    <property type="entry name" value="Sterol_Uptake_Regulator"/>
</dbReference>
<dbReference type="CDD" id="cd00067">
    <property type="entry name" value="GAL4"/>
    <property type="match status" value="1"/>
</dbReference>
<dbReference type="SMART" id="SM00066">
    <property type="entry name" value="GAL4"/>
    <property type="match status" value="1"/>
</dbReference>
<dbReference type="GO" id="GO:0003677">
    <property type="term" value="F:DNA binding"/>
    <property type="evidence" value="ECO:0007669"/>
    <property type="project" value="UniProtKB-KW"/>
</dbReference>
<keyword evidence="1" id="KW-0805">Transcription regulation</keyword>
<dbReference type="RefSeq" id="XP_056504113.1">
    <property type="nucleotide sequence ID" value="XM_056641619.1"/>
</dbReference>
<dbReference type="EMBL" id="JAPQKT010000002">
    <property type="protein sequence ID" value="KAJ5241108.1"/>
    <property type="molecule type" value="Genomic_DNA"/>
</dbReference>
<dbReference type="GeneID" id="81380786"/>
<proteinExistence type="predicted"/>
<feature type="non-terminal residue" evidence="6">
    <location>
        <position position="1"/>
    </location>
</feature>
<accession>A0A9W9PD56</accession>
<feature type="domain" description="Zn(2)-C6 fungal-type" evidence="5">
    <location>
        <begin position="15"/>
        <end position="45"/>
    </location>
</feature>
<evidence type="ECO:0000256" key="3">
    <source>
        <dbReference type="ARBA" id="ARBA00023163"/>
    </source>
</evidence>
<dbReference type="Proteomes" id="UP001147733">
    <property type="component" value="Unassembled WGS sequence"/>
</dbReference>
<comment type="caution">
    <text evidence="6">The sequence shown here is derived from an EMBL/GenBank/DDBJ whole genome shotgun (WGS) entry which is preliminary data.</text>
</comment>
<dbReference type="PANTHER" id="PTHR47784">
    <property type="entry name" value="STEROL UPTAKE CONTROL PROTEIN 2"/>
    <property type="match status" value="1"/>
</dbReference>
<evidence type="ECO:0000256" key="4">
    <source>
        <dbReference type="ARBA" id="ARBA00023242"/>
    </source>
</evidence>
<reference evidence="6" key="1">
    <citation type="submission" date="2022-11" db="EMBL/GenBank/DDBJ databases">
        <authorList>
            <person name="Petersen C."/>
        </authorList>
    </citation>
    <scope>NUCLEOTIDE SEQUENCE</scope>
    <source>
        <strain evidence="6">IBT 23319</strain>
    </source>
</reference>
<sequence length="384" mass="44239">WTMGPRRTHKKSRNGCQSCKARKVKCDEGKPQCNNCIKHGVNCDFASRETSSTTATPSMPLINENFSELSIESLAPGTAISDMALLHHYSTSTCYTISRHPVLQSVWQVTIPQYGFTAQSQFVFRGILALAALHMSHIRPDMHEKYLAIAEYHHHVALQMVSAAIPQINEESGPALYVFSTITCIITCAMRRSSDEFWVSNDAFFEWLGIVRGTKAIISSVHETLRTGPLSPMFTLGRRKRIARDARSTENQPFMTNLRRLIEESANDQNELECYLETLDDMAKSFAAVYDTQGVETADVFIWLYQISERYLDLLRQRTPEALVIFGYFCVITKELEWAWWMQGFSVRLMRAIYYHLDQEHRYWLRWPMQQLGWVPWQSVPARS</sequence>
<dbReference type="GO" id="GO:0008270">
    <property type="term" value="F:zinc ion binding"/>
    <property type="evidence" value="ECO:0007669"/>
    <property type="project" value="InterPro"/>
</dbReference>